<gene>
    <name evidence="1" type="ORF">ACFFHU_17405</name>
</gene>
<organism evidence="1 2">
    <name type="scientific">Plantactinospora siamensis</name>
    <dbReference type="NCBI Taxonomy" id="555372"/>
    <lineage>
        <taxon>Bacteria</taxon>
        <taxon>Bacillati</taxon>
        <taxon>Actinomycetota</taxon>
        <taxon>Actinomycetes</taxon>
        <taxon>Micromonosporales</taxon>
        <taxon>Micromonosporaceae</taxon>
        <taxon>Plantactinospora</taxon>
    </lineage>
</organism>
<dbReference type="RefSeq" id="WP_377340196.1">
    <property type="nucleotide sequence ID" value="NZ_JBHLUE010000013.1"/>
</dbReference>
<reference evidence="1 2" key="1">
    <citation type="submission" date="2024-09" db="EMBL/GenBank/DDBJ databases">
        <authorList>
            <person name="Sun Q."/>
            <person name="Mori K."/>
        </authorList>
    </citation>
    <scope>NUCLEOTIDE SEQUENCE [LARGE SCALE GENOMIC DNA]</scope>
    <source>
        <strain evidence="1 2">TBRC 2205</strain>
    </source>
</reference>
<name>A0ABV6NYP8_9ACTN</name>
<keyword evidence="2" id="KW-1185">Reference proteome</keyword>
<dbReference type="Proteomes" id="UP001589894">
    <property type="component" value="Unassembled WGS sequence"/>
</dbReference>
<sequence length="187" mass="21366">MWDEVLWWTSISSDLRKRIDDELRHRRLLPAIVLLRSDGGLEPRPGLYQPQGMLLDRMACLRDQGLVEPAEPPVEAPELIERVRSIPDPVAAVEALWDGDTYGWFVALYAIVERPGRHHRRFDQEWLAQFRRGGDLRLFNGDVPPWPEAAEAITKGQAVADSIAVPFHFTSPDTPDVDLPRWWDSPA</sequence>
<dbReference type="EMBL" id="JBHLUE010000013">
    <property type="protein sequence ID" value="MFC0565901.1"/>
    <property type="molecule type" value="Genomic_DNA"/>
</dbReference>
<proteinExistence type="predicted"/>
<accession>A0ABV6NYP8</accession>
<evidence type="ECO:0000313" key="1">
    <source>
        <dbReference type="EMBL" id="MFC0565901.1"/>
    </source>
</evidence>
<protein>
    <recommendedName>
        <fullName evidence="3">DUF4913 domain-containing protein</fullName>
    </recommendedName>
</protein>
<evidence type="ECO:0008006" key="3">
    <source>
        <dbReference type="Google" id="ProtNLM"/>
    </source>
</evidence>
<evidence type="ECO:0000313" key="2">
    <source>
        <dbReference type="Proteomes" id="UP001589894"/>
    </source>
</evidence>
<comment type="caution">
    <text evidence="1">The sequence shown here is derived from an EMBL/GenBank/DDBJ whole genome shotgun (WGS) entry which is preliminary data.</text>
</comment>